<evidence type="ECO:0000313" key="3">
    <source>
        <dbReference type="EMBL" id="MFB9447285.1"/>
    </source>
</evidence>
<protein>
    <submittedName>
        <fullName evidence="3">Glycosyltransferase family 9 protein</fullName>
    </submittedName>
</protein>
<dbReference type="InterPro" id="IPR051199">
    <property type="entry name" value="LPS_LOS_Heptosyltrfase"/>
</dbReference>
<dbReference type="PANTHER" id="PTHR30160:SF1">
    <property type="entry name" value="LIPOPOLYSACCHARIDE 1,2-N-ACETYLGLUCOSAMINETRANSFERASE-RELATED"/>
    <property type="match status" value="1"/>
</dbReference>
<dbReference type="EMBL" id="JBHMCA010000052">
    <property type="protein sequence ID" value="MFB9447285.1"/>
    <property type="molecule type" value="Genomic_DNA"/>
</dbReference>
<dbReference type="SUPFAM" id="SSF53756">
    <property type="entry name" value="UDP-Glycosyltransferase/glycogen phosphorylase"/>
    <property type="match status" value="1"/>
</dbReference>
<keyword evidence="2" id="KW-0808">Transferase</keyword>
<dbReference type="Proteomes" id="UP001589608">
    <property type="component" value="Unassembled WGS sequence"/>
</dbReference>
<dbReference type="CDD" id="cd03789">
    <property type="entry name" value="GT9_LPS_heptosyltransferase"/>
    <property type="match status" value="1"/>
</dbReference>
<evidence type="ECO:0000313" key="4">
    <source>
        <dbReference type="Proteomes" id="UP001589608"/>
    </source>
</evidence>
<comment type="caution">
    <text evidence="3">The sequence shown here is derived from an EMBL/GenBank/DDBJ whole genome shotgun (WGS) entry which is preliminary data.</text>
</comment>
<sequence>MILVLRALGVGDLATAVPALRGVRRAFPGERIVLAAPAWLGPLAELTGVVDELLPCGGLDDRLPQLHPAVAVNLHGRGPQSTELLRATLPRRLLSFGSGGPQWRFEEHEVLRWCRMLRWSGIACDSADLALDMPGTQRPGATVLHPGAKSGLRRWPPERFAATARALAAAGHDVVVTGSAAEAEVAQAVAADAGLPGTAVLAGATGLRELAGLVGHARVLISGDTGIAHLATAYGTPSVVLFGPVPPRLWGPPPDRPQHVAIWRGRTAEPGDTASDHPHPALLAVAVDEVVAAADRVARPRSPQQISTR</sequence>
<dbReference type="RefSeq" id="WP_223092468.1">
    <property type="nucleotide sequence ID" value="NZ_CP061913.1"/>
</dbReference>
<name>A0ABV5MEJ7_9ACTN</name>
<dbReference type="PANTHER" id="PTHR30160">
    <property type="entry name" value="TETRAACYLDISACCHARIDE 4'-KINASE-RELATED"/>
    <property type="match status" value="1"/>
</dbReference>
<evidence type="ECO:0000256" key="2">
    <source>
        <dbReference type="ARBA" id="ARBA00022679"/>
    </source>
</evidence>
<dbReference type="InterPro" id="IPR002201">
    <property type="entry name" value="Glyco_trans_9"/>
</dbReference>
<accession>A0ABV5MEJ7</accession>
<reference evidence="3 4" key="1">
    <citation type="submission" date="2024-09" db="EMBL/GenBank/DDBJ databases">
        <authorList>
            <person name="Sun Q."/>
            <person name="Mori K."/>
        </authorList>
    </citation>
    <scope>NUCLEOTIDE SEQUENCE [LARGE SCALE GENOMIC DNA]</scope>
    <source>
        <strain evidence="3 4">JCM 3307</strain>
    </source>
</reference>
<evidence type="ECO:0000256" key="1">
    <source>
        <dbReference type="ARBA" id="ARBA00022676"/>
    </source>
</evidence>
<dbReference type="Gene3D" id="3.40.50.2000">
    <property type="entry name" value="Glycogen Phosphorylase B"/>
    <property type="match status" value="2"/>
</dbReference>
<keyword evidence="1" id="KW-0328">Glycosyltransferase</keyword>
<proteinExistence type="predicted"/>
<keyword evidence="4" id="KW-1185">Reference proteome</keyword>
<gene>
    <name evidence="3" type="ORF">ACFFTR_29695</name>
</gene>
<organism evidence="3 4">
    <name type="scientific">Dactylosporangium vinaceum</name>
    <dbReference type="NCBI Taxonomy" id="53362"/>
    <lineage>
        <taxon>Bacteria</taxon>
        <taxon>Bacillati</taxon>
        <taxon>Actinomycetota</taxon>
        <taxon>Actinomycetes</taxon>
        <taxon>Micromonosporales</taxon>
        <taxon>Micromonosporaceae</taxon>
        <taxon>Dactylosporangium</taxon>
    </lineage>
</organism>
<dbReference type="Pfam" id="PF01075">
    <property type="entry name" value="Glyco_transf_9"/>
    <property type="match status" value="1"/>
</dbReference>